<dbReference type="Proteomes" id="UP001557484">
    <property type="component" value="Unassembled WGS sequence"/>
</dbReference>
<dbReference type="RefSeq" id="WP_368375701.1">
    <property type="nucleotide sequence ID" value="NZ_JBFRYB010000001.1"/>
</dbReference>
<gene>
    <name evidence="1" type="ORF">AB4875_08855</name>
</gene>
<protein>
    <submittedName>
        <fullName evidence="1">Uncharacterized protein</fullName>
    </submittedName>
</protein>
<sequence length="168" mass="18532">MATEKGPLLGELEELKAVLHKQHGVDLAAIPLLDDIIEDDVDDGLLDSRVQDSVVLETNDLETENMAADNAGTGAFTADTIANEYGNTLIDDSPLHFANDTDVSVDARKSTPSFDSNYSGDGDYGREIFMQEVIDSMMPEIEAELRKRLLSLDNVILQRWHSQLHSDN</sequence>
<keyword evidence="2" id="KW-1185">Reference proteome</keyword>
<comment type="caution">
    <text evidence="1">The sequence shown here is derived from an EMBL/GenBank/DDBJ whole genome shotgun (WGS) entry which is preliminary data.</text>
</comment>
<dbReference type="EMBL" id="JBFRYB010000001">
    <property type="protein sequence ID" value="MEX1665599.1"/>
    <property type="molecule type" value="Genomic_DNA"/>
</dbReference>
<reference evidence="1 2" key="1">
    <citation type="journal article" date="2011" name="Int. J. Syst. Evol. Microbiol.">
        <title>Zhongshania antarctica gen. nov., sp. nov. and Zhongshania guokunii sp. nov., gammaproteobacteria respectively isolated from coastal attached (fast) ice and surface seawater of the Antarctic.</title>
        <authorList>
            <person name="Li H.J."/>
            <person name="Zhang X.Y."/>
            <person name="Chen C.X."/>
            <person name="Zhang Y.J."/>
            <person name="Gao Z.M."/>
            <person name="Yu Y."/>
            <person name="Chen X.L."/>
            <person name="Chen B."/>
            <person name="Zhang Y.Z."/>
        </authorList>
    </citation>
    <scope>NUCLEOTIDE SEQUENCE [LARGE SCALE GENOMIC DNA]</scope>
    <source>
        <strain evidence="1 2">R06B22</strain>
    </source>
</reference>
<name>A0ABV3TVH3_9GAMM</name>
<evidence type="ECO:0000313" key="2">
    <source>
        <dbReference type="Proteomes" id="UP001557484"/>
    </source>
</evidence>
<evidence type="ECO:0000313" key="1">
    <source>
        <dbReference type="EMBL" id="MEX1665599.1"/>
    </source>
</evidence>
<organism evidence="1 2">
    <name type="scientific">Zhongshania arctica</name>
    <dbReference type="NCBI Taxonomy" id="3238302"/>
    <lineage>
        <taxon>Bacteria</taxon>
        <taxon>Pseudomonadati</taxon>
        <taxon>Pseudomonadota</taxon>
        <taxon>Gammaproteobacteria</taxon>
        <taxon>Cellvibrionales</taxon>
        <taxon>Spongiibacteraceae</taxon>
        <taxon>Zhongshania</taxon>
    </lineage>
</organism>
<proteinExistence type="predicted"/>
<accession>A0ABV3TVH3</accession>